<accession>A0A370NML7</accession>
<keyword evidence="2 5" id="KW-0812">Transmembrane</keyword>
<evidence type="ECO:0000256" key="4">
    <source>
        <dbReference type="ARBA" id="ARBA00023136"/>
    </source>
</evidence>
<dbReference type="GO" id="GO:0016020">
    <property type="term" value="C:membrane"/>
    <property type="evidence" value="ECO:0007669"/>
    <property type="project" value="UniProtKB-SubCell"/>
</dbReference>
<reference evidence="7" key="1">
    <citation type="submission" date="2018-06" db="EMBL/GenBank/DDBJ databases">
        <authorList>
            <person name="Feng T."/>
            <person name="Jeon C.O."/>
        </authorList>
    </citation>
    <scope>NUCLEOTIDE SEQUENCE [LARGE SCALE GENOMIC DNA]</scope>
    <source>
        <strain evidence="7">S23</strain>
    </source>
</reference>
<dbReference type="RefSeq" id="WP_115214836.1">
    <property type="nucleotide sequence ID" value="NZ_QKWJ01000055.1"/>
</dbReference>
<evidence type="ECO:0000256" key="2">
    <source>
        <dbReference type="ARBA" id="ARBA00022692"/>
    </source>
</evidence>
<keyword evidence="3 5" id="KW-1133">Transmembrane helix</keyword>
<evidence type="ECO:0000256" key="5">
    <source>
        <dbReference type="SAM" id="Phobius"/>
    </source>
</evidence>
<comment type="subcellular location">
    <subcellularLocation>
        <location evidence="1">Membrane</location>
        <topology evidence="1">Multi-pass membrane protein</topology>
    </subcellularLocation>
</comment>
<name>A0A370NML7_9BURK</name>
<keyword evidence="4 5" id="KW-0472">Membrane</keyword>
<dbReference type="EMBL" id="QKWJ01000055">
    <property type="protein sequence ID" value="RDK06758.1"/>
    <property type="molecule type" value="Genomic_DNA"/>
</dbReference>
<dbReference type="Proteomes" id="UP000255165">
    <property type="component" value="Unassembled WGS sequence"/>
</dbReference>
<feature type="transmembrane region" description="Helical" evidence="5">
    <location>
        <begin position="62"/>
        <end position="81"/>
    </location>
</feature>
<organism evidence="6 7">
    <name type="scientific">Cupriavidus lacunae</name>
    <dbReference type="NCBI Taxonomy" id="2666307"/>
    <lineage>
        <taxon>Bacteria</taxon>
        <taxon>Pseudomonadati</taxon>
        <taxon>Pseudomonadota</taxon>
        <taxon>Betaproteobacteria</taxon>
        <taxon>Burkholderiales</taxon>
        <taxon>Burkholderiaceae</taxon>
        <taxon>Cupriavidus</taxon>
    </lineage>
</organism>
<dbReference type="Pfam" id="PF07681">
    <property type="entry name" value="DoxX"/>
    <property type="match status" value="1"/>
</dbReference>
<feature type="transmembrane region" description="Helical" evidence="5">
    <location>
        <begin position="23"/>
        <end position="41"/>
    </location>
</feature>
<proteinExistence type="predicted"/>
<evidence type="ECO:0000313" key="6">
    <source>
        <dbReference type="EMBL" id="RDK06758.1"/>
    </source>
</evidence>
<feature type="transmembrane region" description="Helical" evidence="5">
    <location>
        <begin position="87"/>
        <end position="108"/>
    </location>
</feature>
<evidence type="ECO:0000256" key="1">
    <source>
        <dbReference type="ARBA" id="ARBA00004141"/>
    </source>
</evidence>
<sequence length="152" mass="16201">MTERIPHPHAAAGAGLARLATPAIRWLALLALCAAYLQGGLTKALDFPAAIAEMNHFGLGPAAPMAALVIALELGASAMILTGYWRWVGALALAAFTLMASFLANAFWNVPMPDRMMMENAFFEHIGLAGGFVLVAWHDLRRLGRTASEQGD</sequence>
<evidence type="ECO:0000256" key="3">
    <source>
        <dbReference type="ARBA" id="ARBA00022989"/>
    </source>
</evidence>
<feature type="transmembrane region" description="Helical" evidence="5">
    <location>
        <begin position="120"/>
        <end position="138"/>
    </location>
</feature>
<keyword evidence="7" id="KW-1185">Reference proteome</keyword>
<gene>
    <name evidence="6" type="ORF">DN412_29690</name>
</gene>
<comment type="caution">
    <text evidence="6">The sequence shown here is derived from an EMBL/GenBank/DDBJ whole genome shotgun (WGS) entry which is preliminary data.</text>
</comment>
<dbReference type="AlphaFoldDB" id="A0A370NML7"/>
<dbReference type="InterPro" id="IPR032808">
    <property type="entry name" value="DoxX"/>
</dbReference>
<evidence type="ECO:0000313" key="7">
    <source>
        <dbReference type="Proteomes" id="UP000255165"/>
    </source>
</evidence>
<protein>
    <submittedName>
        <fullName evidence="6">DoxX family protein</fullName>
    </submittedName>
</protein>